<dbReference type="SMART" id="SM00866">
    <property type="entry name" value="UTRA"/>
    <property type="match status" value="1"/>
</dbReference>
<keyword evidence="1" id="KW-0805">Transcription regulation</keyword>
<dbReference type="SUPFAM" id="SSF64288">
    <property type="entry name" value="Chorismate lyase-like"/>
    <property type="match status" value="1"/>
</dbReference>
<dbReference type="InterPro" id="IPR050679">
    <property type="entry name" value="Bact_HTH_transcr_reg"/>
</dbReference>
<keyword evidence="3" id="KW-0804">Transcription</keyword>
<dbReference type="InterPro" id="IPR036390">
    <property type="entry name" value="WH_DNA-bd_sf"/>
</dbReference>
<evidence type="ECO:0000259" key="4">
    <source>
        <dbReference type="PROSITE" id="PS50949"/>
    </source>
</evidence>
<evidence type="ECO:0000256" key="2">
    <source>
        <dbReference type="ARBA" id="ARBA00023125"/>
    </source>
</evidence>
<dbReference type="CDD" id="cd07377">
    <property type="entry name" value="WHTH_GntR"/>
    <property type="match status" value="1"/>
</dbReference>
<reference evidence="6" key="1">
    <citation type="journal article" date="2019" name="Int. J. Syst. Evol. Microbiol.">
        <title>The Global Catalogue of Microorganisms (GCM) 10K type strain sequencing project: providing services to taxonomists for standard genome sequencing and annotation.</title>
        <authorList>
            <consortium name="The Broad Institute Genomics Platform"/>
            <consortium name="The Broad Institute Genome Sequencing Center for Infectious Disease"/>
            <person name="Wu L."/>
            <person name="Ma J."/>
        </authorList>
    </citation>
    <scope>NUCLEOTIDE SEQUENCE [LARGE SCALE GENOMIC DNA]</scope>
    <source>
        <strain evidence="6">JCM 19129</strain>
    </source>
</reference>
<evidence type="ECO:0000256" key="3">
    <source>
        <dbReference type="ARBA" id="ARBA00023163"/>
    </source>
</evidence>
<feature type="domain" description="HTH gntR-type" evidence="4">
    <location>
        <begin position="1"/>
        <end position="66"/>
    </location>
</feature>
<keyword evidence="2" id="KW-0238">DNA-binding</keyword>
<organism evidence="5 6">
    <name type="scientific">Nesterenkonia rhizosphaerae</name>
    <dbReference type="NCBI Taxonomy" id="1348272"/>
    <lineage>
        <taxon>Bacteria</taxon>
        <taxon>Bacillati</taxon>
        <taxon>Actinomycetota</taxon>
        <taxon>Actinomycetes</taxon>
        <taxon>Micrococcales</taxon>
        <taxon>Micrococcaceae</taxon>
        <taxon>Nesterenkonia</taxon>
    </lineage>
</organism>
<dbReference type="PROSITE" id="PS50949">
    <property type="entry name" value="HTH_GNTR"/>
    <property type="match status" value="1"/>
</dbReference>
<dbReference type="Gene3D" id="3.40.1410.10">
    <property type="entry name" value="Chorismate lyase-like"/>
    <property type="match status" value="1"/>
</dbReference>
<dbReference type="Gene3D" id="1.10.10.10">
    <property type="entry name" value="Winged helix-like DNA-binding domain superfamily/Winged helix DNA-binding domain"/>
    <property type="match status" value="1"/>
</dbReference>
<dbReference type="PANTHER" id="PTHR44846:SF1">
    <property type="entry name" value="MANNOSYL-D-GLYCERATE TRANSPORT_METABOLISM SYSTEM REPRESSOR MNGR-RELATED"/>
    <property type="match status" value="1"/>
</dbReference>
<dbReference type="EMBL" id="BAABLW010000001">
    <property type="protein sequence ID" value="GAA4911888.1"/>
    <property type="molecule type" value="Genomic_DNA"/>
</dbReference>
<protein>
    <submittedName>
        <fullName evidence="5">GntR family transcriptional regulator</fullName>
    </submittedName>
</protein>
<evidence type="ECO:0000313" key="5">
    <source>
        <dbReference type="EMBL" id="GAA4911888.1"/>
    </source>
</evidence>
<dbReference type="InterPro" id="IPR011663">
    <property type="entry name" value="UTRA"/>
</dbReference>
<dbReference type="InterPro" id="IPR036388">
    <property type="entry name" value="WH-like_DNA-bd_sf"/>
</dbReference>
<dbReference type="SMART" id="SM00345">
    <property type="entry name" value="HTH_GNTR"/>
    <property type="match status" value="1"/>
</dbReference>
<dbReference type="PANTHER" id="PTHR44846">
    <property type="entry name" value="MANNOSYL-D-GLYCERATE TRANSPORT/METABOLISM SYSTEM REPRESSOR MNGR-RELATED"/>
    <property type="match status" value="1"/>
</dbReference>
<dbReference type="Pfam" id="PF07702">
    <property type="entry name" value="UTRA"/>
    <property type="match status" value="1"/>
</dbReference>
<accession>A0ABP9FW80</accession>
<comment type="caution">
    <text evidence="5">The sequence shown here is derived from an EMBL/GenBank/DDBJ whole genome shotgun (WGS) entry which is preliminary data.</text>
</comment>
<name>A0ABP9FW80_9MICC</name>
<dbReference type="InterPro" id="IPR028978">
    <property type="entry name" value="Chorismate_lyase_/UTRA_dom_sf"/>
</dbReference>
<gene>
    <name evidence="5" type="ORF">GCM10025790_02950</name>
</gene>
<sequence>MKPEQIAQQLSQEQAQLPDGVQLPGEHQLAARFGVTRAAVRSALSILESRHLIRRVRGAGTFTNRPVDHLISAALPPSLSAGITAAGGTVKSILKDVTVVTAGPELAEALECDPGASLTRVRRRSWINDRIGACAHIWIAPEVLAEAELALRTVESLYESLRMAGHQPVRARSRVSHVFPPDEVEQMLELPQPELVPMIETLSRDAQTQRPLLFSRGWHRPDVIRLTVEW</sequence>
<evidence type="ECO:0000313" key="6">
    <source>
        <dbReference type="Proteomes" id="UP001500368"/>
    </source>
</evidence>
<proteinExistence type="predicted"/>
<dbReference type="SUPFAM" id="SSF46785">
    <property type="entry name" value="Winged helix' DNA-binding domain"/>
    <property type="match status" value="1"/>
</dbReference>
<dbReference type="Pfam" id="PF00392">
    <property type="entry name" value="GntR"/>
    <property type="match status" value="1"/>
</dbReference>
<dbReference type="Proteomes" id="UP001500368">
    <property type="component" value="Unassembled WGS sequence"/>
</dbReference>
<dbReference type="RefSeq" id="WP_049897433.1">
    <property type="nucleotide sequence ID" value="NZ_BAABLW010000001.1"/>
</dbReference>
<keyword evidence="6" id="KW-1185">Reference proteome</keyword>
<evidence type="ECO:0000256" key="1">
    <source>
        <dbReference type="ARBA" id="ARBA00023015"/>
    </source>
</evidence>
<dbReference type="PRINTS" id="PR00035">
    <property type="entry name" value="HTHGNTR"/>
</dbReference>
<dbReference type="InterPro" id="IPR000524">
    <property type="entry name" value="Tscrpt_reg_HTH_GntR"/>
</dbReference>